<dbReference type="EMBL" id="SRPW01000375">
    <property type="protein sequence ID" value="KAG6015159.1"/>
    <property type="molecule type" value="Genomic_DNA"/>
</dbReference>
<name>A0A9P7NGN4_9HYPO</name>
<protein>
    <submittedName>
        <fullName evidence="1">Uncharacterized protein</fullName>
    </submittedName>
</protein>
<dbReference type="OrthoDB" id="1065058at2759"/>
<dbReference type="GO" id="GO:0006206">
    <property type="term" value="P:pyrimidine nucleobase metabolic process"/>
    <property type="evidence" value="ECO:0007669"/>
    <property type="project" value="TreeGrafter"/>
</dbReference>
<dbReference type="InterPro" id="IPR036412">
    <property type="entry name" value="HAD-like_sf"/>
</dbReference>
<dbReference type="PANTHER" id="PTHR47438:SF1">
    <property type="entry name" value="PHOSPHATE METABOLISM PROTEIN 8-RELATED"/>
    <property type="match status" value="1"/>
</dbReference>
<dbReference type="PANTHER" id="PTHR47438">
    <property type="entry name" value="PHOSPHATE METABOLISM PROTEIN 8-RELATED"/>
    <property type="match status" value="1"/>
</dbReference>
<organism evidence="1 2">
    <name type="scientific">Claviceps pusilla</name>
    <dbReference type="NCBI Taxonomy" id="123648"/>
    <lineage>
        <taxon>Eukaryota</taxon>
        <taxon>Fungi</taxon>
        <taxon>Dikarya</taxon>
        <taxon>Ascomycota</taxon>
        <taxon>Pezizomycotina</taxon>
        <taxon>Sordariomycetes</taxon>
        <taxon>Hypocreomycetidae</taxon>
        <taxon>Hypocreales</taxon>
        <taxon>Clavicipitaceae</taxon>
        <taxon>Claviceps</taxon>
    </lineage>
</organism>
<dbReference type="Gene3D" id="3.40.50.1000">
    <property type="entry name" value="HAD superfamily/HAD-like"/>
    <property type="match status" value="1"/>
</dbReference>
<dbReference type="GO" id="GO:0008252">
    <property type="term" value="F:nucleotidase activity"/>
    <property type="evidence" value="ECO:0007669"/>
    <property type="project" value="TreeGrafter"/>
</dbReference>
<dbReference type="NCBIfam" id="TIGR01509">
    <property type="entry name" value="HAD-SF-IA-v3"/>
    <property type="match status" value="1"/>
</dbReference>
<proteinExistence type="predicted"/>
<comment type="caution">
    <text evidence="1">The sequence shown here is derived from an EMBL/GenBank/DDBJ whole genome shotgun (WGS) entry which is preliminary data.</text>
</comment>
<dbReference type="InterPro" id="IPR010237">
    <property type="entry name" value="Pyr-5-nucltdase"/>
</dbReference>
<dbReference type="AlphaFoldDB" id="A0A9P7NGN4"/>
<dbReference type="InterPro" id="IPR023214">
    <property type="entry name" value="HAD_sf"/>
</dbReference>
<dbReference type="Pfam" id="PF00702">
    <property type="entry name" value="Hydrolase"/>
    <property type="match status" value="1"/>
</dbReference>
<dbReference type="SFLD" id="SFLDG01132">
    <property type="entry name" value="C1.5.3:_5'-Nucleotidase_Like"/>
    <property type="match status" value="1"/>
</dbReference>
<dbReference type="InterPro" id="IPR006439">
    <property type="entry name" value="HAD-SF_hydro_IA"/>
</dbReference>
<dbReference type="SFLD" id="SFLDS00003">
    <property type="entry name" value="Haloacid_Dehalogenase"/>
    <property type="match status" value="1"/>
</dbReference>
<sequence>MAAVNGTPADKPVLFFDIDNCLYSRSTKVQDMMGDLIDKYSANHLELPFHEAVRLNKDYYTNYGLAIEGLVRHHQIDPLAYNAEVDDALPLQDVIKPDPELRRLLQDIDKSKVKVWLFTNAYVTHAKRVVRLLGVDDLFDGLTFCDYARTPLICKPHPDMYRKAMHEAGIKDVQDCYFVDDSYLNCSKAKEFGWTAAHLVEEDLPTPEKPASQHQIRHLRELRDIFPQFFKSSSD</sequence>
<dbReference type="SUPFAM" id="SSF56784">
    <property type="entry name" value="HAD-like"/>
    <property type="match status" value="1"/>
</dbReference>
<dbReference type="Gene3D" id="1.10.150.450">
    <property type="match status" value="1"/>
</dbReference>
<dbReference type="Proteomes" id="UP000748025">
    <property type="component" value="Unassembled WGS sequence"/>
</dbReference>
<dbReference type="SFLD" id="SFLDG01129">
    <property type="entry name" value="C1.5:_HAD__Beta-PGM__Phosphata"/>
    <property type="match status" value="1"/>
</dbReference>
<dbReference type="GO" id="GO:0009166">
    <property type="term" value="P:nucleotide catabolic process"/>
    <property type="evidence" value="ECO:0007669"/>
    <property type="project" value="TreeGrafter"/>
</dbReference>
<evidence type="ECO:0000313" key="2">
    <source>
        <dbReference type="Proteomes" id="UP000748025"/>
    </source>
</evidence>
<evidence type="ECO:0000313" key="1">
    <source>
        <dbReference type="EMBL" id="KAG6015159.1"/>
    </source>
</evidence>
<reference evidence="1" key="1">
    <citation type="journal article" date="2020" name="bioRxiv">
        <title>Whole genome comparisons of ergot fungi reveals the divergence and evolution of species within the genus Claviceps are the result of varying mechanisms driving genome evolution and host range expansion.</title>
        <authorList>
            <person name="Wyka S.A."/>
            <person name="Mondo S.J."/>
            <person name="Liu M."/>
            <person name="Dettman J."/>
            <person name="Nalam V."/>
            <person name="Broders K.D."/>
        </authorList>
    </citation>
    <scope>NUCLEOTIDE SEQUENCE</scope>
    <source>
        <strain evidence="1">CCC 602</strain>
    </source>
</reference>
<dbReference type="NCBIfam" id="TIGR01993">
    <property type="entry name" value="Pyr-5-nucltdase"/>
    <property type="match status" value="1"/>
</dbReference>
<accession>A0A9P7NGN4</accession>
<keyword evidence="2" id="KW-1185">Reference proteome</keyword>
<dbReference type="InterPro" id="IPR052791">
    <property type="entry name" value="SSM1_domain"/>
</dbReference>
<gene>
    <name evidence="1" type="ORF">E4U43_005634</name>
</gene>